<dbReference type="EMBL" id="FPAB01000002">
    <property type="protein sequence ID" value="SFS58266.1"/>
    <property type="molecule type" value="Genomic_DNA"/>
</dbReference>
<gene>
    <name evidence="2" type="ORF">SAMN05444716_102626</name>
</gene>
<name>A0A1I6R0N0_9ACTN</name>
<dbReference type="PANTHER" id="PTHR34293">
    <property type="entry name" value="HTH-TYPE TRANSCRIPTIONAL REGULATOR TRMBL2"/>
    <property type="match status" value="1"/>
</dbReference>
<dbReference type="InterPro" id="IPR051797">
    <property type="entry name" value="TrmB-like"/>
</dbReference>
<evidence type="ECO:0000259" key="1">
    <source>
        <dbReference type="SMART" id="SM00421"/>
    </source>
</evidence>
<dbReference type="SMART" id="SM00421">
    <property type="entry name" value="HTH_LUXR"/>
    <property type="match status" value="1"/>
</dbReference>
<dbReference type="InterPro" id="IPR016032">
    <property type="entry name" value="Sig_transdc_resp-reg_C-effctor"/>
</dbReference>
<evidence type="ECO:0000313" key="2">
    <source>
        <dbReference type="EMBL" id="SFS58266.1"/>
    </source>
</evidence>
<keyword evidence="3" id="KW-1185">Reference proteome</keyword>
<dbReference type="InterPro" id="IPR036388">
    <property type="entry name" value="WH-like_DNA-bd_sf"/>
</dbReference>
<dbReference type="GO" id="GO:0003677">
    <property type="term" value="F:DNA binding"/>
    <property type="evidence" value="ECO:0007669"/>
    <property type="project" value="InterPro"/>
</dbReference>
<sequence>MGAHAMSVLGLSAAEESVYRHFLRNPRTSPRDIHVVLRSDAAEAGRAVERLRELRLLQGDDEHTWAAEPDTAVPRLAEDRLETLHREMRHLTHTRAIVDSLHRERPGPAEQGAPAPGIERLEDLRLVRSRIDDLSFFAHFEVLSAEPYEALTKENIEHARPLDLRCLRRGVRIRNLVRAVALRDTLTLGYLRELTAHGAQIRVADEFSELMLIYDRHTALVPIDPADTSRGALCARETALVGNIITLFERLWESARDFRSLVDAPDRQAPGLSDIQLRVLRRMCAVSKDETGAREVGVSLRTYRRHIADLLQLLDAENRAQAALLARDRGWI</sequence>
<dbReference type="AlphaFoldDB" id="A0A1I6R0N0"/>
<reference evidence="3" key="1">
    <citation type="submission" date="2016-10" db="EMBL/GenBank/DDBJ databases">
        <authorList>
            <person name="Varghese N."/>
            <person name="Submissions S."/>
        </authorList>
    </citation>
    <scope>NUCLEOTIDE SEQUENCE [LARGE SCALE GENOMIC DNA]</scope>
    <source>
        <strain evidence="3">CGMCC 4.7047</strain>
    </source>
</reference>
<dbReference type="Proteomes" id="UP000198873">
    <property type="component" value="Unassembled WGS sequence"/>
</dbReference>
<dbReference type="Gene3D" id="1.10.10.10">
    <property type="entry name" value="Winged helix-like DNA-binding domain superfamily/Winged helix DNA-binding domain"/>
    <property type="match status" value="1"/>
</dbReference>
<dbReference type="InterPro" id="IPR000792">
    <property type="entry name" value="Tscrpt_reg_LuxR_C"/>
</dbReference>
<protein>
    <recommendedName>
        <fullName evidence="1">HTH luxR-type domain-containing protein</fullName>
    </recommendedName>
</protein>
<dbReference type="PANTHER" id="PTHR34293:SF1">
    <property type="entry name" value="HTH-TYPE TRANSCRIPTIONAL REGULATOR TRMBL2"/>
    <property type="match status" value="1"/>
</dbReference>
<evidence type="ECO:0000313" key="3">
    <source>
        <dbReference type="Proteomes" id="UP000198873"/>
    </source>
</evidence>
<feature type="domain" description="HTH luxR-type" evidence="1">
    <location>
        <begin position="269"/>
        <end position="326"/>
    </location>
</feature>
<dbReference type="SUPFAM" id="SSF46894">
    <property type="entry name" value="C-terminal effector domain of the bipartite response regulators"/>
    <property type="match status" value="1"/>
</dbReference>
<proteinExistence type="predicted"/>
<organism evidence="2 3">
    <name type="scientific">Streptomyces harbinensis</name>
    <dbReference type="NCBI Taxonomy" id="1176198"/>
    <lineage>
        <taxon>Bacteria</taxon>
        <taxon>Bacillati</taxon>
        <taxon>Actinomycetota</taxon>
        <taxon>Actinomycetes</taxon>
        <taxon>Kitasatosporales</taxon>
        <taxon>Streptomycetaceae</taxon>
        <taxon>Streptomyces</taxon>
    </lineage>
</organism>
<dbReference type="GO" id="GO:0006355">
    <property type="term" value="P:regulation of DNA-templated transcription"/>
    <property type="evidence" value="ECO:0007669"/>
    <property type="project" value="InterPro"/>
</dbReference>
<dbReference type="STRING" id="1176198.SAMN05444716_102626"/>
<accession>A0A1I6R0N0</accession>